<evidence type="ECO:0000313" key="3">
    <source>
        <dbReference type="Proteomes" id="UP000244005"/>
    </source>
</evidence>
<evidence type="ECO:0000313" key="2">
    <source>
        <dbReference type="EMBL" id="PTQ37351.1"/>
    </source>
</evidence>
<accession>A0A2R6WU35</accession>
<organism evidence="2 3">
    <name type="scientific">Marchantia polymorpha</name>
    <name type="common">Common liverwort</name>
    <name type="synonym">Marchantia aquatica</name>
    <dbReference type="NCBI Taxonomy" id="3197"/>
    <lineage>
        <taxon>Eukaryota</taxon>
        <taxon>Viridiplantae</taxon>
        <taxon>Streptophyta</taxon>
        <taxon>Embryophyta</taxon>
        <taxon>Marchantiophyta</taxon>
        <taxon>Marchantiopsida</taxon>
        <taxon>Marchantiidae</taxon>
        <taxon>Marchantiales</taxon>
        <taxon>Marchantiaceae</taxon>
        <taxon>Marchantia</taxon>
    </lineage>
</organism>
<feature type="region of interest" description="Disordered" evidence="1">
    <location>
        <begin position="47"/>
        <end position="158"/>
    </location>
</feature>
<dbReference type="Proteomes" id="UP000244005">
    <property type="component" value="Unassembled WGS sequence"/>
</dbReference>
<name>A0A2R6WU35_MARPO</name>
<proteinExistence type="predicted"/>
<feature type="compositionally biased region" description="Gly residues" evidence="1">
    <location>
        <begin position="114"/>
        <end position="142"/>
    </location>
</feature>
<dbReference type="EMBL" id="KZ772730">
    <property type="protein sequence ID" value="PTQ37351.1"/>
    <property type="molecule type" value="Genomic_DNA"/>
</dbReference>
<protein>
    <submittedName>
        <fullName evidence="2">Uncharacterized protein</fullName>
    </submittedName>
</protein>
<evidence type="ECO:0000256" key="1">
    <source>
        <dbReference type="SAM" id="MobiDB-lite"/>
    </source>
</evidence>
<dbReference type="AlphaFoldDB" id="A0A2R6WU35"/>
<reference evidence="3" key="1">
    <citation type="journal article" date="2017" name="Cell">
        <title>Insights into land plant evolution garnered from the Marchantia polymorpha genome.</title>
        <authorList>
            <person name="Bowman J.L."/>
            <person name="Kohchi T."/>
            <person name="Yamato K.T."/>
            <person name="Jenkins J."/>
            <person name="Shu S."/>
            <person name="Ishizaki K."/>
            <person name="Yamaoka S."/>
            <person name="Nishihama R."/>
            <person name="Nakamura Y."/>
            <person name="Berger F."/>
            <person name="Adam C."/>
            <person name="Aki S.S."/>
            <person name="Althoff F."/>
            <person name="Araki T."/>
            <person name="Arteaga-Vazquez M.A."/>
            <person name="Balasubrmanian S."/>
            <person name="Barry K."/>
            <person name="Bauer D."/>
            <person name="Boehm C.R."/>
            <person name="Briginshaw L."/>
            <person name="Caballero-Perez J."/>
            <person name="Catarino B."/>
            <person name="Chen F."/>
            <person name="Chiyoda S."/>
            <person name="Chovatia M."/>
            <person name="Davies K.M."/>
            <person name="Delmans M."/>
            <person name="Demura T."/>
            <person name="Dierschke T."/>
            <person name="Dolan L."/>
            <person name="Dorantes-Acosta A.E."/>
            <person name="Eklund D.M."/>
            <person name="Florent S.N."/>
            <person name="Flores-Sandoval E."/>
            <person name="Fujiyama A."/>
            <person name="Fukuzawa H."/>
            <person name="Galik B."/>
            <person name="Grimanelli D."/>
            <person name="Grimwood J."/>
            <person name="Grossniklaus U."/>
            <person name="Hamada T."/>
            <person name="Haseloff J."/>
            <person name="Hetherington A.J."/>
            <person name="Higo A."/>
            <person name="Hirakawa Y."/>
            <person name="Hundley H.N."/>
            <person name="Ikeda Y."/>
            <person name="Inoue K."/>
            <person name="Inoue S.I."/>
            <person name="Ishida S."/>
            <person name="Jia Q."/>
            <person name="Kakita M."/>
            <person name="Kanazawa T."/>
            <person name="Kawai Y."/>
            <person name="Kawashima T."/>
            <person name="Kennedy M."/>
            <person name="Kinose K."/>
            <person name="Kinoshita T."/>
            <person name="Kohara Y."/>
            <person name="Koide E."/>
            <person name="Komatsu K."/>
            <person name="Kopischke S."/>
            <person name="Kubo M."/>
            <person name="Kyozuka J."/>
            <person name="Lagercrantz U."/>
            <person name="Lin S.S."/>
            <person name="Lindquist E."/>
            <person name="Lipzen A.M."/>
            <person name="Lu C.W."/>
            <person name="De Luna E."/>
            <person name="Martienssen R.A."/>
            <person name="Minamino N."/>
            <person name="Mizutani M."/>
            <person name="Mizutani M."/>
            <person name="Mochizuki N."/>
            <person name="Monte I."/>
            <person name="Mosher R."/>
            <person name="Nagasaki H."/>
            <person name="Nakagami H."/>
            <person name="Naramoto S."/>
            <person name="Nishitani K."/>
            <person name="Ohtani M."/>
            <person name="Okamoto T."/>
            <person name="Okumura M."/>
            <person name="Phillips J."/>
            <person name="Pollak B."/>
            <person name="Reinders A."/>
            <person name="Rovekamp M."/>
            <person name="Sano R."/>
            <person name="Sawa S."/>
            <person name="Schmid M.W."/>
            <person name="Shirakawa M."/>
            <person name="Solano R."/>
            <person name="Spunde A."/>
            <person name="Suetsugu N."/>
            <person name="Sugano S."/>
            <person name="Sugiyama A."/>
            <person name="Sun R."/>
            <person name="Suzuki Y."/>
            <person name="Takenaka M."/>
            <person name="Takezawa D."/>
            <person name="Tomogane H."/>
            <person name="Tsuzuki M."/>
            <person name="Ueda T."/>
            <person name="Umeda M."/>
            <person name="Ward J.M."/>
            <person name="Watanabe Y."/>
            <person name="Yazaki K."/>
            <person name="Yokoyama R."/>
            <person name="Yoshitake Y."/>
            <person name="Yotsui I."/>
            <person name="Zachgo S."/>
            <person name="Schmutz J."/>
        </authorList>
    </citation>
    <scope>NUCLEOTIDE SEQUENCE [LARGE SCALE GENOMIC DNA]</scope>
    <source>
        <strain evidence="3">Tak-1</strain>
    </source>
</reference>
<sequence>MQLQFRPFETFQIPLPTPSQRADLWGSGRSHAASLHQGCRAVAGRPERSACGNVKPSGEGVGSELGIRARPHVNRQGGGTRGRFGTKFRGEKAGSGRGARGGADNYQGAEEGDPGGGGGRESGAWRGTGGEDGGSERGGAGGDMIMNEEEGDLTTGAL</sequence>
<gene>
    <name evidence="2" type="ORF">MARPO_0058s0115</name>
</gene>
<keyword evidence="3" id="KW-1185">Reference proteome</keyword>